<name>A0A024Q864_9BACI</name>
<gene>
    <name evidence="4" type="ORF">BN990_00660</name>
</gene>
<organism evidence="4 5">
    <name type="scientific">Virgibacillus massiliensis</name>
    <dbReference type="NCBI Taxonomy" id="1462526"/>
    <lineage>
        <taxon>Bacteria</taxon>
        <taxon>Bacillati</taxon>
        <taxon>Bacillota</taxon>
        <taxon>Bacilli</taxon>
        <taxon>Bacillales</taxon>
        <taxon>Bacillaceae</taxon>
        <taxon>Virgibacillus</taxon>
    </lineage>
</organism>
<accession>A0A024Q864</accession>
<keyword evidence="5" id="KW-1185">Reference proteome</keyword>
<feature type="domain" description="Glycoside hydrolase family 42 N-terminal" evidence="3">
    <location>
        <begin position="514"/>
        <end position="604"/>
    </location>
</feature>
<evidence type="ECO:0000256" key="1">
    <source>
        <dbReference type="ARBA" id="ARBA00022801"/>
    </source>
</evidence>
<keyword evidence="2" id="KW-0326">Glycosidase</keyword>
<evidence type="ECO:0000313" key="4">
    <source>
        <dbReference type="EMBL" id="CDQ38390.1"/>
    </source>
</evidence>
<dbReference type="SUPFAM" id="SSF51445">
    <property type="entry name" value="(Trans)glycosidases"/>
    <property type="match status" value="1"/>
</dbReference>
<dbReference type="InterPro" id="IPR013529">
    <property type="entry name" value="Glyco_hydro_42_N"/>
</dbReference>
<evidence type="ECO:0000256" key="2">
    <source>
        <dbReference type="ARBA" id="ARBA00023295"/>
    </source>
</evidence>
<dbReference type="AlphaFoldDB" id="A0A024Q864"/>
<comment type="caution">
    <text evidence="4">The sequence shown here is derived from an EMBL/GenBank/DDBJ whole genome shotgun (WGS) entry which is preliminary data.</text>
</comment>
<dbReference type="EMBL" id="CCDP010000001">
    <property type="protein sequence ID" value="CDQ38390.1"/>
    <property type="molecule type" value="Genomic_DNA"/>
</dbReference>
<reference evidence="4 5" key="1">
    <citation type="submission" date="2014-03" db="EMBL/GenBank/DDBJ databases">
        <authorList>
            <person name="Urmite Genomes U."/>
        </authorList>
    </citation>
    <scope>NUCLEOTIDE SEQUENCE [LARGE SCALE GENOMIC DNA]</scope>
    <source>
        <strain evidence="4 5">Vm-5</strain>
    </source>
</reference>
<reference evidence="5" key="2">
    <citation type="submission" date="2014-05" db="EMBL/GenBank/DDBJ databases">
        <title>Draft genome sequence of Virgibacillus massiliensis Vm-5.</title>
        <authorList>
            <person name="Khelaifia S."/>
            <person name="Croce O."/>
            <person name="Lagier J.C."/>
            <person name="Raoult D."/>
        </authorList>
    </citation>
    <scope>NUCLEOTIDE SEQUENCE [LARGE SCALE GENOMIC DNA]</scope>
    <source>
        <strain evidence="5">Vm-5</strain>
    </source>
</reference>
<keyword evidence="1" id="KW-0378">Hydrolase</keyword>
<dbReference type="STRING" id="1462526.BN990_00660"/>
<dbReference type="Proteomes" id="UP000028875">
    <property type="component" value="Unassembled WGS sequence"/>
</dbReference>
<evidence type="ECO:0000259" key="3">
    <source>
        <dbReference type="Pfam" id="PF02449"/>
    </source>
</evidence>
<evidence type="ECO:0000313" key="5">
    <source>
        <dbReference type="Proteomes" id="UP000028875"/>
    </source>
</evidence>
<dbReference type="Pfam" id="PF02449">
    <property type="entry name" value="Glyco_hydro_42"/>
    <property type="match status" value="1"/>
</dbReference>
<dbReference type="InterPro" id="IPR017853">
    <property type="entry name" value="GH"/>
</dbReference>
<dbReference type="GO" id="GO:0004565">
    <property type="term" value="F:beta-galactosidase activity"/>
    <property type="evidence" value="ECO:0007669"/>
    <property type="project" value="InterPro"/>
</dbReference>
<sequence>MSETLIFYDPFFPFDGERPSSYFLYQLKKTSTVVNACCLKEAFDNNKVTCFINLHGSYFPKQAWKSIYTYFKSGNGFIHLGGIPFRIPCIIKNGEWQKEAEQTAYHQQLNIHEALSVRSENVKKLAYNQNIPIFKGKDTLFSIQDTYNFILHVTKTSSISAEMGSAGPMDAGIYPLVQGVTSNGRNVTAPSVLIENTNGSFAGGRWIFINQKIQKQFWTELGFELLEDLISYSNRKVTEFHLKTNYASYENGERPIVYLQSQSFIEGAIAWTTSFKIYKNNELLYSKFMRINVTELQRNHSFILPIDIEPGLYELTCITESEKGETRVLQQGFWGMDKRLLAEGEPLTCERDYFIKDGRPMPIVGMTYMTSDVARYYLFLPNPHMWDQDMAHMKRAGINYIRTGLWTGWRHMMFIDGHMDEGILRAIDAFILCAKKHELEVTFTFFTFTPEAWEGDNPYLDPRSIHAQKRFITSIVSRHIETTNINWDLINEPSLFDPKRPFAGPKSLHDSFDRKNYQAWLKNRHRSISKLRERWNVTEEDLPSFQAIDPPESSEINFSIRDMITGKRGMKWLDYTLYTMDMHNNWVRELTYSIKQLATNQLITVGQDEALGGLRPSPLFYSDSVNYTTNHTWWLLDDLIWDGIFSKTLTKPNLIQETGIMYVETPDNRAKRSEEELRNILERKYAYAFSTGGAGAVQWLWNTNYYMNNINESNIGAIRADGTEKPEVNVSYDFGEFINNIRDLFKKRKLEDIVVVYPYSNDFSNRRFSVQSTTKLTRTLAYEMNIPFRAISEYHLSELTTAIPKLIIVPSPHNFSTTALNQIVEIVKNNEVNLLFTGPININAYWKNTERMMATVGETTITNLVREEVFQLEGKQYFAAFGKDRIAESMKEVNTEKYTNDVNTYQMGKGRLFWCGLPMELNERSEPLAALYSYVIEQIGISPEFYWKEGDFPGIYGRKLSFETGNLFIFVSEFSRDVKVAITDQLTKQNYSFLLQSERIVMFSTDKNGQIISVYRPKEVAVSTGI</sequence>
<dbReference type="OrthoDB" id="2698423at2"/>
<dbReference type="GO" id="GO:0009341">
    <property type="term" value="C:beta-galactosidase complex"/>
    <property type="evidence" value="ECO:0007669"/>
    <property type="project" value="InterPro"/>
</dbReference>
<dbReference type="eggNOG" id="COG1874">
    <property type="taxonomic scope" value="Bacteria"/>
</dbReference>
<dbReference type="Gene3D" id="3.20.20.80">
    <property type="entry name" value="Glycosidases"/>
    <property type="match status" value="1"/>
</dbReference>
<protein>
    <submittedName>
        <fullName evidence="4">Endo-beta-mannanase</fullName>
    </submittedName>
</protein>
<dbReference type="GO" id="GO:0005975">
    <property type="term" value="P:carbohydrate metabolic process"/>
    <property type="evidence" value="ECO:0007669"/>
    <property type="project" value="InterPro"/>
</dbReference>
<proteinExistence type="predicted"/>
<dbReference type="RefSeq" id="WP_038242325.1">
    <property type="nucleotide sequence ID" value="NZ_BNER01000001.1"/>
</dbReference>